<dbReference type="EMBL" id="FQTV01000008">
    <property type="protein sequence ID" value="SHF41549.1"/>
    <property type="molecule type" value="Genomic_DNA"/>
</dbReference>
<dbReference type="PANTHER" id="PTHR12526">
    <property type="entry name" value="GLYCOSYLTRANSFERASE"/>
    <property type="match status" value="1"/>
</dbReference>
<reference evidence="2 3" key="1">
    <citation type="submission" date="2016-11" db="EMBL/GenBank/DDBJ databases">
        <authorList>
            <person name="Jaros S."/>
            <person name="Januszkiewicz K."/>
            <person name="Wedrychowicz H."/>
        </authorList>
    </citation>
    <scope>NUCLEOTIDE SEQUENCE [LARGE SCALE GENOMIC DNA]</scope>
    <source>
        <strain evidence="2 3">DSM 26991</strain>
    </source>
</reference>
<feature type="domain" description="Glycosyl transferase family 1" evidence="1">
    <location>
        <begin position="211"/>
        <end position="367"/>
    </location>
</feature>
<dbReference type="Pfam" id="PF00534">
    <property type="entry name" value="Glycos_transf_1"/>
    <property type="match status" value="1"/>
</dbReference>
<dbReference type="STRING" id="1297750.SAMN05444405_108105"/>
<name>A0A1M5BGG3_9BACE</name>
<evidence type="ECO:0000313" key="3">
    <source>
        <dbReference type="Proteomes" id="UP000184509"/>
    </source>
</evidence>
<accession>A0A1M5BGG3</accession>
<dbReference type="GO" id="GO:0016757">
    <property type="term" value="F:glycosyltransferase activity"/>
    <property type="evidence" value="ECO:0007669"/>
    <property type="project" value="InterPro"/>
</dbReference>
<dbReference type="Gene3D" id="3.40.50.2000">
    <property type="entry name" value="Glycogen Phosphorylase B"/>
    <property type="match status" value="2"/>
</dbReference>
<dbReference type="Proteomes" id="UP000184509">
    <property type="component" value="Unassembled WGS sequence"/>
</dbReference>
<keyword evidence="3" id="KW-1185">Reference proteome</keyword>
<gene>
    <name evidence="2" type="ORF">SAMN05444405_108105</name>
</gene>
<dbReference type="InterPro" id="IPR001296">
    <property type="entry name" value="Glyco_trans_1"/>
</dbReference>
<dbReference type="AlphaFoldDB" id="A0A1M5BGG3"/>
<protein>
    <submittedName>
        <fullName evidence="2">Glycosyltransferase involved in cell wall bisynthesis</fullName>
    </submittedName>
</protein>
<dbReference type="PANTHER" id="PTHR12526:SF630">
    <property type="entry name" value="GLYCOSYLTRANSFERASE"/>
    <property type="match status" value="1"/>
</dbReference>
<sequence>MQGYMIKQDSTIRKIAYCIPSLYISGGMERVLTIKANYFAEVLGYDITIILTDGGSKPPYYKLSPKIKVVQLDINFEELWHLPFAKKALKYLKKQHEYKRKLTRCLMELKPDITVSMLRREINFINQIQDGSIKIGEIHINKDNFRDLQGRENSRIKKLISDIWMKQLIRNLNKLKLFICLTNEDKAKWSELNNVIVMPNPLAFNADKLSNCSSKKVIAVGRYVPQKGFDLLIKAWSIVSRKHPDWELQIYGDGNNESYINLVKEYQIEKSCILNGPDSNIKERYIESSIFVLSSRFEGFGMVIVEAMTCGVPAVSFTCPCGPKDIIKDREDGLLVENGNIEELAEKIIYLIENEEIRKTMGKKASKSIERFRMDNLGDQWNNIFDKLIMNGN</sequence>
<dbReference type="CDD" id="cd03820">
    <property type="entry name" value="GT4_AmsD-like"/>
    <property type="match status" value="1"/>
</dbReference>
<dbReference type="SUPFAM" id="SSF53756">
    <property type="entry name" value="UDP-Glycosyltransferase/glycogen phosphorylase"/>
    <property type="match status" value="1"/>
</dbReference>
<proteinExistence type="predicted"/>
<evidence type="ECO:0000313" key="2">
    <source>
        <dbReference type="EMBL" id="SHF41549.1"/>
    </source>
</evidence>
<keyword evidence="2" id="KW-0808">Transferase</keyword>
<organism evidence="2 3">
    <name type="scientific">Bacteroides luti</name>
    <dbReference type="NCBI Taxonomy" id="1297750"/>
    <lineage>
        <taxon>Bacteria</taxon>
        <taxon>Pseudomonadati</taxon>
        <taxon>Bacteroidota</taxon>
        <taxon>Bacteroidia</taxon>
        <taxon>Bacteroidales</taxon>
        <taxon>Bacteroidaceae</taxon>
        <taxon>Bacteroides</taxon>
    </lineage>
</organism>
<evidence type="ECO:0000259" key="1">
    <source>
        <dbReference type="Pfam" id="PF00534"/>
    </source>
</evidence>